<dbReference type="EMBL" id="KV921469">
    <property type="protein sequence ID" value="ORE14489.1"/>
    <property type="molecule type" value="Genomic_DNA"/>
</dbReference>
<dbReference type="AlphaFoldDB" id="A0A1X0RR68"/>
<dbReference type="InterPro" id="IPR038717">
    <property type="entry name" value="Tc1-like_DDE_dom"/>
</dbReference>
<evidence type="ECO:0000313" key="3">
    <source>
        <dbReference type="Proteomes" id="UP000242381"/>
    </source>
</evidence>
<reference evidence="2 3" key="1">
    <citation type="journal article" date="2016" name="Proc. Natl. Acad. Sci. U.S.A.">
        <title>Lipid metabolic changes in an early divergent fungus govern the establishment of a mutualistic symbiosis with endobacteria.</title>
        <authorList>
            <person name="Lastovetsky O.A."/>
            <person name="Gaspar M.L."/>
            <person name="Mondo S.J."/>
            <person name="LaButti K.M."/>
            <person name="Sandor L."/>
            <person name="Grigoriev I.V."/>
            <person name="Henry S.A."/>
            <person name="Pawlowska T.E."/>
        </authorList>
    </citation>
    <scope>NUCLEOTIDE SEQUENCE [LARGE SCALE GENOMIC DNA]</scope>
    <source>
        <strain evidence="2 3">ATCC 11559</strain>
    </source>
</reference>
<protein>
    <recommendedName>
        <fullName evidence="1">Tc1-like transposase DDE domain-containing protein</fullName>
    </recommendedName>
</protein>
<organism evidence="2 3">
    <name type="scientific">Rhizopus microsporus</name>
    <dbReference type="NCBI Taxonomy" id="58291"/>
    <lineage>
        <taxon>Eukaryota</taxon>
        <taxon>Fungi</taxon>
        <taxon>Fungi incertae sedis</taxon>
        <taxon>Mucoromycota</taxon>
        <taxon>Mucoromycotina</taxon>
        <taxon>Mucoromycetes</taxon>
        <taxon>Mucorales</taxon>
        <taxon>Mucorineae</taxon>
        <taxon>Rhizopodaceae</taxon>
        <taxon>Rhizopus</taxon>
    </lineage>
</organism>
<gene>
    <name evidence="2" type="ORF">BCV71DRAFT_187207</name>
</gene>
<dbReference type="Proteomes" id="UP000242381">
    <property type="component" value="Unassembled WGS sequence"/>
</dbReference>
<dbReference type="GO" id="GO:0003676">
    <property type="term" value="F:nucleic acid binding"/>
    <property type="evidence" value="ECO:0007669"/>
    <property type="project" value="InterPro"/>
</dbReference>
<feature type="domain" description="Tc1-like transposase DDE" evidence="1">
    <location>
        <begin position="7"/>
        <end position="65"/>
    </location>
</feature>
<sequence length="69" mass="8265">MDVLDKPNKHSLYIVVDNCRIHHYLYVMGAIENRGYKPLFMLPHSLFLNLIEECWSKIKKHVKRNPLPF</sequence>
<dbReference type="Pfam" id="PF13358">
    <property type="entry name" value="DDE_3"/>
    <property type="match status" value="1"/>
</dbReference>
<proteinExistence type="predicted"/>
<dbReference type="InterPro" id="IPR036397">
    <property type="entry name" value="RNaseH_sf"/>
</dbReference>
<name>A0A1X0RR68_RHIZD</name>
<dbReference type="Gene3D" id="3.30.420.10">
    <property type="entry name" value="Ribonuclease H-like superfamily/Ribonuclease H"/>
    <property type="match status" value="1"/>
</dbReference>
<accession>A0A1X0RR68</accession>
<evidence type="ECO:0000259" key="1">
    <source>
        <dbReference type="Pfam" id="PF13358"/>
    </source>
</evidence>
<evidence type="ECO:0000313" key="2">
    <source>
        <dbReference type="EMBL" id="ORE14489.1"/>
    </source>
</evidence>